<comment type="caution">
    <text evidence="10">The sequence shown here is derived from an EMBL/GenBank/DDBJ whole genome shotgun (WGS) entry which is preliminary data.</text>
</comment>
<dbReference type="SUPFAM" id="SSF81321">
    <property type="entry name" value="Family A G protein-coupled receptor-like"/>
    <property type="match status" value="1"/>
</dbReference>
<dbReference type="AlphaFoldDB" id="A0AAE0XY22"/>
<dbReference type="PANTHER" id="PTHR45695">
    <property type="entry name" value="LEUCOKININ RECEPTOR-RELATED"/>
    <property type="match status" value="1"/>
</dbReference>
<evidence type="ECO:0000259" key="9">
    <source>
        <dbReference type="PROSITE" id="PS50262"/>
    </source>
</evidence>
<reference evidence="10" key="1">
    <citation type="journal article" date="2023" name="G3 (Bethesda)">
        <title>A reference genome for the long-term kleptoplast-retaining sea slug Elysia crispata morphotype clarki.</title>
        <authorList>
            <person name="Eastman K.E."/>
            <person name="Pendleton A.L."/>
            <person name="Shaikh M.A."/>
            <person name="Suttiyut T."/>
            <person name="Ogas R."/>
            <person name="Tomko P."/>
            <person name="Gavelis G."/>
            <person name="Widhalm J.R."/>
            <person name="Wisecaver J.H."/>
        </authorList>
    </citation>
    <scope>NUCLEOTIDE SEQUENCE</scope>
    <source>
        <strain evidence="10">ECLA1</strain>
    </source>
</reference>
<sequence length="75" mass="8143">MNCAILLSNLEAGNSLVLYTIGRNKRMRTRTNFFLANLAGADLAVGVLCVLPKLSTYLSLTWILGEVSLCAKLVL</sequence>
<keyword evidence="7" id="KW-0807">Transducer</keyword>
<evidence type="ECO:0000256" key="5">
    <source>
        <dbReference type="ARBA" id="ARBA00023136"/>
    </source>
</evidence>
<dbReference type="PROSITE" id="PS50262">
    <property type="entry name" value="G_PROTEIN_RECEP_F1_2"/>
    <property type="match status" value="1"/>
</dbReference>
<dbReference type="Gene3D" id="1.20.1070.10">
    <property type="entry name" value="Rhodopsin 7-helix transmembrane proteins"/>
    <property type="match status" value="1"/>
</dbReference>
<organism evidence="10 11">
    <name type="scientific">Elysia crispata</name>
    <name type="common">lettuce slug</name>
    <dbReference type="NCBI Taxonomy" id="231223"/>
    <lineage>
        <taxon>Eukaryota</taxon>
        <taxon>Metazoa</taxon>
        <taxon>Spiralia</taxon>
        <taxon>Lophotrochozoa</taxon>
        <taxon>Mollusca</taxon>
        <taxon>Gastropoda</taxon>
        <taxon>Heterobranchia</taxon>
        <taxon>Euthyneura</taxon>
        <taxon>Panpulmonata</taxon>
        <taxon>Sacoglossa</taxon>
        <taxon>Placobranchoidea</taxon>
        <taxon>Plakobranchidae</taxon>
        <taxon>Elysia</taxon>
    </lineage>
</organism>
<dbReference type="Proteomes" id="UP001283361">
    <property type="component" value="Unassembled WGS sequence"/>
</dbReference>
<keyword evidence="2 8" id="KW-0812">Transmembrane</keyword>
<evidence type="ECO:0000256" key="4">
    <source>
        <dbReference type="ARBA" id="ARBA00023040"/>
    </source>
</evidence>
<evidence type="ECO:0000256" key="3">
    <source>
        <dbReference type="ARBA" id="ARBA00022989"/>
    </source>
</evidence>
<dbReference type="GO" id="GO:0005886">
    <property type="term" value="C:plasma membrane"/>
    <property type="evidence" value="ECO:0007669"/>
    <property type="project" value="TreeGrafter"/>
</dbReference>
<accession>A0AAE0XY22</accession>
<feature type="domain" description="G-protein coupled receptors family 1 profile" evidence="9">
    <location>
        <begin position="13"/>
        <end position="75"/>
    </location>
</feature>
<keyword evidence="6" id="KW-0675">Receptor</keyword>
<evidence type="ECO:0000256" key="7">
    <source>
        <dbReference type="ARBA" id="ARBA00023224"/>
    </source>
</evidence>
<evidence type="ECO:0000256" key="8">
    <source>
        <dbReference type="SAM" id="Phobius"/>
    </source>
</evidence>
<evidence type="ECO:0000313" key="10">
    <source>
        <dbReference type="EMBL" id="KAK3723337.1"/>
    </source>
</evidence>
<dbReference type="GO" id="GO:0004930">
    <property type="term" value="F:G protein-coupled receptor activity"/>
    <property type="evidence" value="ECO:0007669"/>
    <property type="project" value="UniProtKB-KW"/>
</dbReference>
<keyword evidence="3 8" id="KW-1133">Transmembrane helix</keyword>
<dbReference type="InterPro" id="IPR017452">
    <property type="entry name" value="GPCR_Rhodpsn_7TM"/>
</dbReference>
<evidence type="ECO:0000256" key="6">
    <source>
        <dbReference type="ARBA" id="ARBA00023170"/>
    </source>
</evidence>
<protein>
    <recommendedName>
        <fullName evidence="9">G-protein coupled receptors family 1 profile domain-containing protein</fullName>
    </recommendedName>
</protein>
<evidence type="ECO:0000313" key="11">
    <source>
        <dbReference type="Proteomes" id="UP001283361"/>
    </source>
</evidence>
<keyword evidence="4" id="KW-0297">G-protein coupled receptor</keyword>
<dbReference type="InterPro" id="IPR000276">
    <property type="entry name" value="GPCR_Rhodpsn"/>
</dbReference>
<keyword evidence="5 8" id="KW-0472">Membrane</keyword>
<dbReference type="PANTHER" id="PTHR45695:SF9">
    <property type="entry name" value="LEUCOKININ RECEPTOR"/>
    <property type="match status" value="1"/>
</dbReference>
<keyword evidence="11" id="KW-1185">Reference proteome</keyword>
<gene>
    <name evidence="10" type="ORF">RRG08_059127</name>
</gene>
<evidence type="ECO:0000256" key="2">
    <source>
        <dbReference type="ARBA" id="ARBA00022692"/>
    </source>
</evidence>
<comment type="subcellular location">
    <subcellularLocation>
        <location evidence="1">Membrane</location>
        <topology evidence="1">Multi-pass membrane protein</topology>
    </subcellularLocation>
</comment>
<proteinExistence type="predicted"/>
<feature type="transmembrane region" description="Helical" evidence="8">
    <location>
        <begin position="33"/>
        <end position="54"/>
    </location>
</feature>
<dbReference type="Pfam" id="PF00001">
    <property type="entry name" value="7tm_1"/>
    <property type="match status" value="1"/>
</dbReference>
<evidence type="ECO:0000256" key="1">
    <source>
        <dbReference type="ARBA" id="ARBA00004141"/>
    </source>
</evidence>
<dbReference type="EMBL" id="JAWDGP010007363">
    <property type="protein sequence ID" value="KAK3723337.1"/>
    <property type="molecule type" value="Genomic_DNA"/>
</dbReference>
<name>A0AAE0XY22_9GAST</name>